<dbReference type="Pfam" id="PF24476">
    <property type="entry name" value="DUF7580"/>
    <property type="match status" value="1"/>
</dbReference>
<feature type="chain" id="PRO_5012101502" description="DUF7580 domain-containing protein" evidence="3">
    <location>
        <begin position="24"/>
        <end position="572"/>
    </location>
</feature>
<dbReference type="PANTHER" id="PTHR35186">
    <property type="entry name" value="ANK_REP_REGION DOMAIN-CONTAINING PROTEIN"/>
    <property type="match status" value="1"/>
</dbReference>
<dbReference type="InterPro" id="IPR056002">
    <property type="entry name" value="DUF7580"/>
</dbReference>
<dbReference type="GeneID" id="63773005"/>
<sequence length="572" mass="64202">MSGIEAVGLVLGLWPIVMNLVEAYKAGRGGSSVKALRMSIVVQEKIFKQSIQKLLQGDEKLSDKDKVGLVNGDDAFAAIWTQTEFINRLKKRLDDEMFEILNYKAEEIFKILKSLKKKIEKKDGESESLKALRLGLQNSEVKKNLAELKEHVSGLRTVLEASPNTTYVPQQKAALSPRPGHQRKTSGALRKKVFDDFHEALRSSFNCQCGRPHEASLRISDTLELVFPDDHASRTMSVGAGARPRSMTLGSQVSATLHTDVEEVENSSDIFRTTWSRSSPCSESSAASEHRAVSIIFNESHGVRNLIQISDLCQWVRGLRESPPSSPRNDYHGVLGPDGKRYTVAPRPHTGISPPTVMSMDDCLSSCDGAGLTRRVRLDLALNLASAIERFHPTSWIDMTWTWRNFSMIREDTAHRLCITKRFWSLEARRQTAVAAPASKFWRTLRHMDPMLIRLGFALIELAMGKRLSDLRAKMSGEDEPAEPESEWMKDLEDWNTANDLVEQNIIQDEVSLTYQQIVARCLKCEILEDTGVKLLRSGSQNFGDELDTFIVGPLRQYHADTWGVVSQMAAF</sequence>
<feature type="domain" description="DUF7580" evidence="4">
    <location>
        <begin position="373"/>
        <end position="531"/>
    </location>
</feature>
<feature type="coiled-coil region" evidence="1">
    <location>
        <begin position="86"/>
        <end position="132"/>
    </location>
</feature>
<dbReference type="EMBL" id="MCFJ01000017">
    <property type="protein sequence ID" value="ORY58057.1"/>
    <property type="molecule type" value="Genomic_DNA"/>
</dbReference>
<reference evidence="5 6" key="1">
    <citation type="submission" date="2016-07" db="EMBL/GenBank/DDBJ databases">
        <title>Pervasive Adenine N6-methylation of Active Genes in Fungi.</title>
        <authorList>
            <consortium name="DOE Joint Genome Institute"/>
            <person name="Mondo S.J."/>
            <person name="Dannebaum R.O."/>
            <person name="Kuo R.C."/>
            <person name="Labutti K."/>
            <person name="Haridas S."/>
            <person name="Kuo A."/>
            <person name="Salamov A."/>
            <person name="Ahrendt S.R."/>
            <person name="Lipzen A."/>
            <person name="Sullivan W."/>
            <person name="Andreopoulos W.B."/>
            <person name="Clum A."/>
            <person name="Lindquist E."/>
            <person name="Daum C."/>
            <person name="Ramamoorthy G.K."/>
            <person name="Gryganskyi A."/>
            <person name="Culley D."/>
            <person name="Magnuson J.K."/>
            <person name="James T.Y."/>
            <person name="O'Malley M.A."/>
            <person name="Stajich J.E."/>
            <person name="Spatafora J.W."/>
            <person name="Visel A."/>
            <person name="Grigoriev I.V."/>
        </authorList>
    </citation>
    <scope>NUCLEOTIDE SEQUENCE [LARGE SCALE GENOMIC DNA]</scope>
    <source>
        <strain evidence="5 6">CBS 129021</strain>
    </source>
</reference>
<feature type="signal peptide" evidence="3">
    <location>
        <begin position="1"/>
        <end position="23"/>
    </location>
</feature>
<dbReference type="RefSeq" id="XP_040711092.1">
    <property type="nucleotide sequence ID" value="XM_040856793.1"/>
</dbReference>
<accession>A0A1Y2DFT4</accession>
<evidence type="ECO:0000313" key="6">
    <source>
        <dbReference type="Proteomes" id="UP000193689"/>
    </source>
</evidence>
<organism evidence="5 6">
    <name type="scientific">Pseudomassariella vexata</name>
    <dbReference type="NCBI Taxonomy" id="1141098"/>
    <lineage>
        <taxon>Eukaryota</taxon>
        <taxon>Fungi</taxon>
        <taxon>Dikarya</taxon>
        <taxon>Ascomycota</taxon>
        <taxon>Pezizomycotina</taxon>
        <taxon>Sordariomycetes</taxon>
        <taxon>Xylariomycetidae</taxon>
        <taxon>Amphisphaeriales</taxon>
        <taxon>Pseudomassariaceae</taxon>
        <taxon>Pseudomassariella</taxon>
    </lineage>
</organism>
<name>A0A1Y2DFT4_9PEZI</name>
<dbReference type="OrthoDB" id="3565018at2759"/>
<evidence type="ECO:0000256" key="1">
    <source>
        <dbReference type="SAM" id="Coils"/>
    </source>
</evidence>
<dbReference type="STRING" id="1141098.A0A1Y2DFT4"/>
<evidence type="ECO:0000313" key="5">
    <source>
        <dbReference type="EMBL" id="ORY58057.1"/>
    </source>
</evidence>
<comment type="caution">
    <text evidence="5">The sequence shown here is derived from an EMBL/GenBank/DDBJ whole genome shotgun (WGS) entry which is preliminary data.</text>
</comment>
<dbReference type="PANTHER" id="PTHR35186:SF4">
    <property type="entry name" value="PRION-INHIBITION AND PROPAGATION HELO DOMAIN-CONTAINING PROTEIN"/>
    <property type="match status" value="1"/>
</dbReference>
<evidence type="ECO:0000256" key="3">
    <source>
        <dbReference type="SAM" id="SignalP"/>
    </source>
</evidence>
<proteinExistence type="predicted"/>
<dbReference type="InParanoid" id="A0A1Y2DFT4"/>
<feature type="region of interest" description="Disordered" evidence="2">
    <location>
        <begin position="322"/>
        <end position="346"/>
    </location>
</feature>
<evidence type="ECO:0000259" key="4">
    <source>
        <dbReference type="Pfam" id="PF24476"/>
    </source>
</evidence>
<dbReference type="Proteomes" id="UP000193689">
    <property type="component" value="Unassembled WGS sequence"/>
</dbReference>
<keyword evidence="6" id="KW-1185">Reference proteome</keyword>
<protein>
    <recommendedName>
        <fullName evidence="4">DUF7580 domain-containing protein</fullName>
    </recommendedName>
</protein>
<gene>
    <name evidence="5" type="ORF">BCR38DRAFT_353518</name>
</gene>
<keyword evidence="1" id="KW-0175">Coiled coil</keyword>
<keyword evidence="3" id="KW-0732">Signal</keyword>
<dbReference type="AlphaFoldDB" id="A0A1Y2DFT4"/>
<evidence type="ECO:0000256" key="2">
    <source>
        <dbReference type="SAM" id="MobiDB-lite"/>
    </source>
</evidence>